<keyword evidence="6" id="KW-0547">Nucleotide-binding</keyword>
<dbReference type="Gene3D" id="1.25.40.340">
    <property type="match status" value="1"/>
</dbReference>
<name>A0A2H8TXV1_9HEMI</name>
<evidence type="ECO:0000256" key="2">
    <source>
        <dbReference type="ARBA" id="ARBA00012110"/>
    </source>
</evidence>
<dbReference type="SUPFAM" id="SSF101473">
    <property type="entry name" value="DhaL-like"/>
    <property type="match status" value="1"/>
</dbReference>
<dbReference type="GO" id="GO:0004371">
    <property type="term" value="F:glycerone kinase activity"/>
    <property type="evidence" value="ECO:0007669"/>
    <property type="project" value="UniProtKB-EC"/>
</dbReference>
<evidence type="ECO:0000256" key="14">
    <source>
        <dbReference type="ARBA" id="ARBA00048526"/>
    </source>
</evidence>
<dbReference type="PROSITE" id="PS51481">
    <property type="entry name" value="DHAK"/>
    <property type="match status" value="1"/>
</dbReference>
<dbReference type="GO" id="GO:0034012">
    <property type="term" value="F:FAD-AMP lyase (cyclizing) activity"/>
    <property type="evidence" value="ECO:0007669"/>
    <property type="project" value="UniProtKB-EC"/>
</dbReference>
<evidence type="ECO:0000256" key="13">
    <source>
        <dbReference type="ARBA" id="ARBA00047974"/>
    </source>
</evidence>
<dbReference type="SUPFAM" id="SSF82549">
    <property type="entry name" value="DAK1/DegV-like"/>
    <property type="match status" value="1"/>
</dbReference>
<evidence type="ECO:0000256" key="9">
    <source>
        <dbReference type="ARBA" id="ARBA00023285"/>
    </source>
</evidence>
<comment type="subunit">
    <text evidence="12">Homodimer. Interacts with IFIH1 (via the CARD domains), the interaction is inhibited by viral infection.</text>
</comment>
<dbReference type="OrthoDB" id="1724672at2759"/>
<evidence type="ECO:0000256" key="1">
    <source>
        <dbReference type="ARBA" id="ARBA00012107"/>
    </source>
</evidence>
<evidence type="ECO:0000256" key="5">
    <source>
        <dbReference type="ARBA" id="ARBA00022679"/>
    </source>
</evidence>
<sequence>MMANENSRTDEKYLLKNGRVLLKEMFDGLAYTYPVFDVYPESRIVGLKLKLEKRVCLLGGGGSGHEPYPFGYIGDGMLSASVSGYVFTCCSSLNIYQAIKYLNNYNCNGGVLLIVANYTGDVFNFGLACEKAKKIDNINVAELVVSDDCSRPGGKVGRRGMCGLLYVIKILGALAKRGSSIEDLLCLGKNINEKLASLGISATSCNVPGEDPSFLLQQGEFEFGVGLHGEAGTSRIKACDVKDLIRLAVDKICSTLCLKEFSIICLIVNNLGLVSHIELGALAKYTKEYFDELKIDVSRMFVGTFIVSLNMYGFQLSVIDVSNNQEWINYIDEETSAFAWPGNNMSIKTIEKQKSENIKIPNIDDIDPKIGVCISEKSSLILKSILKQIGEDLLKNVDVLNKLDQEIGDGDNGSTISRFAIELLSILKKLPLNYPASVLYSLAFICEDKMGGASGALYSLLLNGAAGHLASMNYLDWTGALKNALDTAMKYSSARKGDKTMFDPLIAVYEVFQEYGNLSTKEYTTVLEKALQHVHDVCNDVKQMKAKFGKASYVESVTSVGKMDAGAYGVALWFNAIYTAYMDVSK</sequence>
<evidence type="ECO:0000256" key="15">
    <source>
        <dbReference type="ARBA" id="ARBA00048898"/>
    </source>
</evidence>
<dbReference type="FunFam" id="1.25.40.340:FF:000002">
    <property type="entry name" value="Dihydroxyacetone kinase, L subunit"/>
    <property type="match status" value="1"/>
</dbReference>
<dbReference type="PANTHER" id="PTHR28629:SF4">
    <property type="entry name" value="TRIOKINASE_FMN CYCLASE"/>
    <property type="match status" value="1"/>
</dbReference>
<evidence type="ECO:0000256" key="8">
    <source>
        <dbReference type="ARBA" id="ARBA00022840"/>
    </source>
</evidence>
<proteinExistence type="predicted"/>
<dbReference type="Pfam" id="PF02733">
    <property type="entry name" value="Dak1"/>
    <property type="match status" value="1"/>
</dbReference>
<comment type="catalytic activity">
    <reaction evidence="15">
        <text>dihydroxyacetone + ATP = dihydroxyacetone phosphate + ADP + H(+)</text>
        <dbReference type="Rhea" id="RHEA:15773"/>
        <dbReference type="ChEBI" id="CHEBI:15378"/>
        <dbReference type="ChEBI" id="CHEBI:16016"/>
        <dbReference type="ChEBI" id="CHEBI:30616"/>
        <dbReference type="ChEBI" id="CHEBI:57642"/>
        <dbReference type="ChEBI" id="CHEBI:456216"/>
        <dbReference type="EC" id="2.7.1.29"/>
    </reaction>
</comment>
<dbReference type="PROSITE" id="PS51480">
    <property type="entry name" value="DHAL"/>
    <property type="match status" value="1"/>
</dbReference>
<dbReference type="InterPro" id="IPR050861">
    <property type="entry name" value="Dihydroxyacetone_Kinase"/>
</dbReference>
<dbReference type="EC" id="2.7.1.28" evidence="2"/>
<comment type="catalytic activity">
    <reaction evidence="14">
        <text>FAD = riboflavin cyclic-4',5'-phosphate + AMP + H(+)</text>
        <dbReference type="Rhea" id="RHEA:13729"/>
        <dbReference type="ChEBI" id="CHEBI:15378"/>
        <dbReference type="ChEBI" id="CHEBI:57692"/>
        <dbReference type="ChEBI" id="CHEBI:76202"/>
        <dbReference type="ChEBI" id="CHEBI:456215"/>
        <dbReference type="EC" id="4.6.1.15"/>
    </reaction>
</comment>
<dbReference type="GO" id="GO:0005829">
    <property type="term" value="C:cytosol"/>
    <property type="evidence" value="ECO:0007669"/>
    <property type="project" value="TreeGrafter"/>
</dbReference>
<keyword evidence="5" id="KW-0808">Transferase</keyword>
<dbReference type="Pfam" id="PF02734">
    <property type="entry name" value="Dak2"/>
    <property type="match status" value="1"/>
</dbReference>
<dbReference type="AlphaFoldDB" id="A0A2H8TXV1"/>
<evidence type="ECO:0000256" key="4">
    <source>
        <dbReference type="ARBA" id="ARBA00018932"/>
    </source>
</evidence>
<dbReference type="PANTHER" id="PTHR28629">
    <property type="entry name" value="TRIOKINASE/FMN CYCLASE"/>
    <property type="match status" value="1"/>
</dbReference>
<keyword evidence="18" id="KW-0456">Lyase</keyword>
<evidence type="ECO:0000256" key="12">
    <source>
        <dbReference type="ARBA" id="ARBA00046681"/>
    </source>
</evidence>
<dbReference type="InterPro" id="IPR004007">
    <property type="entry name" value="DhaL_dom"/>
</dbReference>
<accession>A0A2H8TXV1</accession>
<evidence type="ECO:0000256" key="11">
    <source>
        <dbReference type="ARBA" id="ARBA00045490"/>
    </source>
</evidence>
<reference evidence="18" key="1">
    <citation type="submission" date="2017-10" db="EMBL/GenBank/DDBJ databases">
        <title>Transcriptome Assembly of Sugarcane Aphid Adults.</title>
        <authorList>
            <person name="Scully E.D."/>
            <person name="Palmer N.A."/>
            <person name="Geib S.M."/>
            <person name="Sarath G."/>
            <person name="Sattler S.E."/>
        </authorList>
    </citation>
    <scope>NUCLEOTIDE SEQUENCE</scope>
    <source>
        <tissue evidence="18">Whole body</tissue>
    </source>
</reference>
<keyword evidence="8" id="KW-0067">ATP-binding</keyword>
<dbReference type="EC" id="2.7.1.29" evidence="1"/>
<keyword evidence="7 18" id="KW-0418">Kinase</keyword>
<evidence type="ECO:0000256" key="7">
    <source>
        <dbReference type="ARBA" id="ARBA00022777"/>
    </source>
</evidence>
<evidence type="ECO:0000259" key="17">
    <source>
        <dbReference type="PROSITE" id="PS51481"/>
    </source>
</evidence>
<dbReference type="Gene3D" id="3.30.1180.20">
    <property type="entry name" value="Dihydroxyacetone kinase, domain 2"/>
    <property type="match status" value="1"/>
</dbReference>
<evidence type="ECO:0000256" key="10">
    <source>
        <dbReference type="ARBA" id="ARBA00032426"/>
    </source>
</evidence>
<comment type="function">
    <text evidence="11">Catalyzes both the phosphorylation of dihydroxyacetone and of glyceraldehyde, and the splitting of ribonucleoside diphosphate-X compounds among which FAD is the best substrate. Represses IFIH1-mediated cellular antiviral response.</text>
</comment>
<dbReference type="InterPro" id="IPR036117">
    <property type="entry name" value="DhaL_dom_sf"/>
</dbReference>
<dbReference type="GO" id="GO:0050354">
    <property type="term" value="F:triokinase activity"/>
    <property type="evidence" value="ECO:0007669"/>
    <property type="project" value="UniProtKB-EC"/>
</dbReference>
<evidence type="ECO:0000313" key="18">
    <source>
        <dbReference type="EMBL" id="MBW18749.1"/>
    </source>
</evidence>
<comment type="catalytic activity">
    <reaction evidence="13">
        <text>D-glyceraldehyde + ATP = D-glyceraldehyde 3-phosphate + ADP + H(+)</text>
        <dbReference type="Rhea" id="RHEA:13941"/>
        <dbReference type="ChEBI" id="CHEBI:15378"/>
        <dbReference type="ChEBI" id="CHEBI:17378"/>
        <dbReference type="ChEBI" id="CHEBI:30616"/>
        <dbReference type="ChEBI" id="CHEBI:59776"/>
        <dbReference type="ChEBI" id="CHEBI:456216"/>
        <dbReference type="EC" id="2.7.1.28"/>
    </reaction>
</comment>
<evidence type="ECO:0000256" key="3">
    <source>
        <dbReference type="ARBA" id="ARBA00012578"/>
    </source>
</evidence>
<organism evidence="18">
    <name type="scientific">Melanaphis sacchari</name>
    <dbReference type="NCBI Taxonomy" id="742174"/>
    <lineage>
        <taxon>Eukaryota</taxon>
        <taxon>Metazoa</taxon>
        <taxon>Ecdysozoa</taxon>
        <taxon>Arthropoda</taxon>
        <taxon>Hexapoda</taxon>
        <taxon>Insecta</taxon>
        <taxon>Pterygota</taxon>
        <taxon>Neoptera</taxon>
        <taxon>Paraneoptera</taxon>
        <taxon>Hemiptera</taxon>
        <taxon>Sternorrhyncha</taxon>
        <taxon>Aphidomorpha</taxon>
        <taxon>Aphidoidea</taxon>
        <taxon>Aphididae</taxon>
        <taxon>Aphidini</taxon>
        <taxon>Melanaphis</taxon>
    </lineage>
</organism>
<evidence type="ECO:0000256" key="6">
    <source>
        <dbReference type="ARBA" id="ARBA00022741"/>
    </source>
</evidence>
<evidence type="ECO:0000259" key="16">
    <source>
        <dbReference type="PROSITE" id="PS51480"/>
    </source>
</evidence>
<dbReference type="GO" id="GO:0019563">
    <property type="term" value="P:glycerol catabolic process"/>
    <property type="evidence" value="ECO:0007669"/>
    <property type="project" value="TreeGrafter"/>
</dbReference>
<dbReference type="GO" id="GO:0005524">
    <property type="term" value="F:ATP binding"/>
    <property type="evidence" value="ECO:0007669"/>
    <property type="project" value="UniProtKB-KW"/>
</dbReference>
<dbReference type="EC" id="4.6.1.15" evidence="3"/>
<gene>
    <name evidence="18" type="primary">Dak_2</name>
</gene>
<feature type="domain" description="DhaL" evidence="16">
    <location>
        <begin position="380"/>
        <end position="579"/>
    </location>
</feature>
<protein>
    <recommendedName>
        <fullName evidence="4">Triokinase/FMN cyclase</fullName>
        <ecNumber evidence="2">2.7.1.28</ecNumber>
        <ecNumber evidence="1">2.7.1.29</ecNumber>
        <ecNumber evidence="3">4.6.1.15</ecNumber>
    </recommendedName>
    <alternativeName>
        <fullName evidence="10">Bifunctional ATP-dependent dihydroxyacetone kinase/FAD-AMP lyase (cyclizing)</fullName>
    </alternativeName>
</protein>
<dbReference type="InterPro" id="IPR004006">
    <property type="entry name" value="DhaK_dom"/>
</dbReference>
<dbReference type="SMART" id="SM01120">
    <property type="entry name" value="Dak2"/>
    <property type="match status" value="1"/>
</dbReference>
<dbReference type="EMBL" id="GFXV01006944">
    <property type="protein sequence ID" value="MBW18749.1"/>
    <property type="molecule type" value="Transcribed_RNA"/>
</dbReference>
<dbReference type="FunFam" id="3.40.50.10440:FF:000001">
    <property type="entry name" value="Dihydroxyacetone kinase, DhaK subunit"/>
    <property type="match status" value="1"/>
</dbReference>
<feature type="domain" description="DhaK" evidence="17">
    <location>
        <begin position="17"/>
        <end position="340"/>
    </location>
</feature>
<keyword evidence="9" id="KW-0170">Cobalt</keyword>
<dbReference type="Gene3D" id="3.40.50.10440">
    <property type="entry name" value="Dihydroxyacetone kinase, domain 1"/>
    <property type="match status" value="1"/>
</dbReference>